<dbReference type="Proteomes" id="UP000247647">
    <property type="component" value="Unassembled WGS sequence"/>
</dbReference>
<feature type="region of interest" description="Disordered" evidence="1">
    <location>
        <begin position="1"/>
        <end position="46"/>
    </location>
</feature>
<feature type="compositionally biased region" description="Basic and acidic residues" evidence="1">
    <location>
        <begin position="24"/>
        <end position="34"/>
    </location>
</feature>
<evidence type="ECO:0000256" key="1">
    <source>
        <dbReference type="SAM" id="MobiDB-lite"/>
    </source>
</evidence>
<dbReference type="EMBL" id="KZ821452">
    <property type="protein sequence ID" value="PYH36688.1"/>
    <property type="molecule type" value="Genomic_DNA"/>
</dbReference>
<name>A0A318Z8V1_ASPNB</name>
<dbReference type="GeneID" id="37130965"/>
<protein>
    <submittedName>
        <fullName evidence="2">Uncharacterized protein</fullName>
    </submittedName>
</protein>
<dbReference type="RefSeq" id="XP_025482166.1">
    <property type="nucleotide sequence ID" value="XM_025628509.1"/>
</dbReference>
<proteinExistence type="predicted"/>
<evidence type="ECO:0000313" key="3">
    <source>
        <dbReference type="Proteomes" id="UP000247647"/>
    </source>
</evidence>
<accession>A0A318Z8V1</accession>
<keyword evidence="3" id="KW-1185">Reference proteome</keyword>
<organism evidence="2 3">
    <name type="scientific">Aspergillus neoniger (strain CBS 115656)</name>
    <dbReference type="NCBI Taxonomy" id="1448310"/>
    <lineage>
        <taxon>Eukaryota</taxon>
        <taxon>Fungi</taxon>
        <taxon>Dikarya</taxon>
        <taxon>Ascomycota</taxon>
        <taxon>Pezizomycotina</taxon>
        <taxon>Eurotiomycetes</taxon>
        <taxon>Eurotiomycetidae</taxon>
        <taxon>Eurotiales</taxon>
        <taxon>Aspergillaceae</taxon>
        <taxon>Aspergillus</taxon>
        <taxon>Aspergillus subgen. Circumdati</taxon>
    </lineage>
</organism>
<gene>
    <name evidence="2" type="ORF">BO87DRAFT_452644</name>
</gene>
<sequence>MTIARGNVPLRDGSSICPTFAEGEEPKGKAHRQPETGQDQGGPMRMVPGYWGAASAAGRRRPMGIVREHAIAPTDGERWPRGFVQVSAGPFCALPTPLVEKMEVLRNYEVPGTFPLLFPTVCLLD</sequence>
<reference evidence="2" key="1">
    <citation type="submission" date="2016-12" db="EMBL/GenBank/DDBJ databases">
        <title>The genomes of Aspergillus section Nigri reveals drivers in fungal speciation.</title>
        <authorList>
            <consortium name="DOE Joint Genome Institute"/>
            <person name="Vesth T.C."/>
            <person name="Nybo J."/>
            <person name="Theobald S."/>
            <person name="Brandl J."/>
            <person name="Frisvad J.C."/>
            <person name="Nielsen K.F."/>
            <person name="Lyhne E.K."/>
            <person name="Kogle M.E."/>
            <person name="Kuo A."/>
            <person name="Riley R."/>
            <person name="Clum A."/>
            <person name="Nolan M."/>
            <person name="Lipzen A."/>
            <person name="Salamov A."/>
            <person name="Henrissat B."/>
            <person name="Wiebenga A."/>
            <person name="De Vries R.P."/>
            <person name="Grigoriev I.V."/>
            <person name="Mortensen U.H."/>
            <person name="Andersen M.R."/>
            <person name="Baker S.E."/>
        </authorList>
    </citation>
    <scope>NUCLEOTIDE SEQUENCE [LARGE SCALE GENOMIC DNA]</scope>
    <source>
        <strain evidence="2">CBS 115656</strain>
    </source>
</reference>
<evidence type="ECO:0000313" key="2">
    <source>
        <dbReference type="EMBL" id="PYH36688.1"/>
    </source>
</evidence>
<dbReference type="AlphaFoldDB" id="A0A318Z8V1"/>